<evidence type="ECO:0000313" key="3">
    <source>
        <dbReference type="Proteomes" id="UP000738431"/>
    </source>
</evidence>
<proteinExistence type="predicted"/>
<protein>
    <submittedName>
        <fullName evidence="2">Uncharacterized protein</fullName>
    </submittedName>
</protein>
<feature type="compositionally biased region" description="Pro residues" evidence="1">
    <location>
        <begin position="24"/>
        <end position="41"/>
    </location>
</feature>
<feature type="region of interest" description="Disordered" evidence="1">
    <location>
        <begin position="1"/>
        <end position="49"/>
    </location>
</feature>
<gene>
    <name evidence="2" type="ORF">K1X11_015230</name>
</gene>
<sequence length="454" mass="48746">MGFFDRLLGKSAKPSRPAPNGSSPTPPPAAPADPDPEPAPAPAADIGPVGPKLATALEQLEVRNTDGAKEIYEEILNSTAGDRPDVLVRISGDCGATGNIALIPELIAPRYDADRHGPATGINLLQAYLALGDPESAQHVLDLLFALQKPELEERLWGFSNAIGELMANRGSRGTTASPGNREHHINLVSISKPIWSYGLEDLPGLLPNKAGATKRVAFAQLSLLDTPDFEKRSEQPEEALGRFTRGLPLWLAETLYFSSQYTTIAAVGLKEQAHYALFPNAWTGDNIRQLIDTSGGPLDYVVTGALREQDGDFQLQLRLWEIKGFRERKSFEAQWTPATADAELAKLHQQLRFFFEWKEADGLPYAPPASATAWIDSLGTSLSTFLADKGVLPREQLAPLPAPLADPASGTAAALSTLTLADRASRLNSDAPALDALPTDDDTVAAARAHLGF</sequence>
<accession>A0ABZ1C3T4</accession>
<evidence type="ECO:0000313" key="2">
    <source>
        <dbReference type="EMBL" id="WRQ86166.1"/>
    </source>
</evidence>
<evidence type="ECO:0000256" key="1">
    <source>
        <dbReference type="SAM" id="MobiDB-lite"/>
    </source>
</evidence>
<organism evidence="2 3">
    <name type="scientific">Actomonas aquatica</name>
    <dbReference type="NCBI Taxonomy" id="2866162"/>
    <lineage>
        <taxon>Bacteria</taxon>
        <taxon>Pseudomonadati</taxon>
        <taxon>Verrucomicrobiota</taxon>
        <taxon>Opitutia</taxon>
        <taxon>Opitutales</taxon>
        <taxon>Opitutaceae</taxon>
        <taxon>Actomonas</taxon>
    </lineage>
</organism>
<dbReference type="Proteomes" id="UP000738431">
    <property type="component" value="Chromosome"/>
</dbReference>
<name>A0ABZ1C3T4_9BACT</name>
<reference evidence="2 3" key="1">
    <citation type="submission" date="2021-08" db="EMBL/GenBank/DDBJ databases">
        <authorList>
            <person name="Zhang D."/>
            <person name="Zhang A."/>
            <person name="Wang L."/>
        </authorList>
    </citation>
    <scope>NUCLEOTIDE SEQUENCE [LARGE SCALE GENOMIC DNA]</scope>
    <source>
        <strain evidence="2 3">WL0086</strain>
    </source>
</reference>
<keyword evidence="3" id="KW-1185">Reference proteome</keyword>
<dbReference type="RefSeq" id="WP_221031672.1">
    <property type="nucleotide sequence ID" value="NZ_CP139781.1"/>
</dbReference>
<dbReference type="EMBL" id="CP139781">
    <property type="protein sequence ID" value="WRQ86166.1"/>
    <property type="molecule type" value="Genomic_DNA"/>
</dbReference>
<reference evidence="2 3" key="2">
    <citation type="submission" date="2023-12" db="EMBL/GenBank/DDBJ databases">
        <title>Description of an unclassified Opitutus bacterium of Verrucomicrobiota.</title>
        <authorList>
            <person name="Zhang D.-F."/>
        </authorList>
    </citation>
    <scope>NUCLEOTIDE SEQUENCE [LARGE SCALE GENOMIC DNA]</scope>
    <source>
        <strain evidence="2 3">WL0086</strain>
    </source>
</reference>